<keyword evidence="2" id="KW-1185">Reference proteome</keyword>
<dbReference type="Proteomes" id="UP000076532">
    <property type="component" value="Unassembled WGS sequence"/>
</dbReference>
<evidence type="ECO:0000313" key="2">
    <source>
        <dbReference type="Proteomes" id="UP000076532"/>
    </source>
</evidence>
<sequence length="106" mass="12209">MRTAQIARGRLRELGECPTYFIHPLNLLVHACNRSSGQGALDHTGRRQFKKRSGQASEWIGLLETWSQMICEFVIFESHSRAVRLTSFPYHAFRTTPRSNRGEMES</sequence>
<dbReference type="EMBL" id="KV417780">
    <property type="protein sequence ID" value="KZP06602.1"/>
    <property type="molecule type" value="Genomic_DNA"/>
</dbReference>
<protein>
    <submittedName>
        <fullName evidence="1">Uncharacterized protein</fullName>
    </submittedName>
</protein>
<reference evidence="1 2" key="1">
    <citation type="journal article" date="2016" name="Mol. Biol. Evol.">
        <title>Comparative Genomics of Early-Diverging Mushroom-Forming Fungi Provides Insights into the Origins of Lignocellulose Decay Capabilities.</title>
        <authorList>
            <person name="Nagy L.G."/>
            <person name="Riley R."/>
            <person name="Tritt A."/>
            <person name="Adam C."/>
            <person name="Daum C."/>
            <person name="Floudas D."/>
            <person name="Sun H."/>
            <person name="Yadav J.S."/>
            <person name="Pangilinan J."/>
            <person name="Larsson K.H."/>
            <person name="Matsuura K."/>
            <person name="Barry K."/>
            <person name="Labutti K."/>
            <person name="Kuo R."/>
            <person name="Ohm R.A."/>
            <person name="Bhattacharya S.S."/>
            <person name="Shirouzu T."/>
            <person name="Yoshinaga Y."/>
            <person name="Martin F.M."/>
            <person name="Grigoriev I.V."/>
            <person name="Hibbett D.S."/>
        </authorList>
    </citation>
    <scope>NUCLEOTIDE SEQUENCE [LARGE SCALE GENOMIC DNA]</scope>
    <source>
        <strain evidence="1 2">CBS 109695</strain>
    </source>
</reference>
<dbReference type="AlphaFoldDB" id="A0A167WXS5"/>
<name>A0A167WXS5_9AGAM</name>
<gene>
    <name evidence="1" type="ORF">FIBSPDRAFT_316778</name>
</gene>
<evidence type="ECO:0000313" key="1">
    <source>
        <dbReference type="EMBL" id="KZP06602.1"/>
    </source>
</evidence>
<proteinExistence type="predicted"/>
<accession>A0A167WXS5</accession>
<organism evidence="1 2">
    <name type="scientific">Athelia psychrophila</name>
    <dbReference type="NCBI Taxonomy" id="1759441"/>
    <lineage>
        <taxon>Eukaryota</taxon>
        <taxon>Fungi</taxon>
        <taxon>Dikarya</taxon>
        <taxon>Basidiomycota</taxon>
        <taxon>Agaricomycotina</taxon>
        <taxon>Agaricomycetes</taxon>
        <taxon>Agaricomycetidae</taxon>
        <taxon>Atheliales</taxon>
        <taxon>Atheliaceae</taxon>
        <taxon>Athelia</taxon>
    </lineage>
</organism>